<name>A0ABU7G690_9ALTE</name>
<evidence type="ECO:0000313" key="10">
    <source>
        <dbReference type="Proteomes" id="UP001310248"/>
    </source>
</evidence>
<feature type="transmembrane region" description="Helical" evidence="8">
    <location>
        <begin position="169"/>
        <end position="190"/>
    </location>
</feature>
<dbReference type="InterPro" id="IPR052017">
    <property type="entry name" value="TSUP"/>
</dbReference>
<feature type="transmembrane region" description="Helical" evidence="8">
    <location>
        <begin position="221"/>
        <end position="239"/>
    </location>
</feature>
<keyword evidence="3" id="KW-0813">Transport</keyword>
<evidence type="ECO:0000256" key="8">
    <source>
        <dbReference type="RuleBase" id="RU363041"/>
    </source>
</evidence>
<dbReference type="Proteomes" id="UP001310248">
    <property type="component" value="Unassembled WGS sequence"/>
</dbReference>
<feature type="transmembrane region" description="Helical" evidence="8">
    <location>
        <begin position="42"/>
        <end position="61"/>
    </location>
</feature>
<feature type="transmembrane region" description="Helical" evidence="8">
    <location>
        <begin position="96"/>
        <end position="114"/>
    </location>
</feature>
<keyword evidence="7 8" id="KW-0472">Membrane</keyword>
<evidence type="ECO:0000313" key="9">
    <source>
        <dbReference type="EMBL" id="MEE1674923.1"/>
    </source>
</evidence>
<organism evidence="9 10">
    <name type="scientific">Agarivorans aestuarii</name>
    <dbReference type="NCBI Taxonomy" id="1563703"/>
    <lineage>
        <taxon>Bacteria</taxon>
        <taxon>Pseudomonadati</taxon>
        <taxon>Pseudomonadota</taxon>
        <taxon>Gammaproteobacteria</taxon>
        <taxon>Alteromonadales</taxon>
        <taxon>Alteromonadaceae</taxon>
        <taxon>Agarivorans</taxon>
    </lineage>
</organism>
<keyword evidence="4 8" id="KW-1003">Cell membrane</keyword>
<keyword evidence="6 8" id="KW-1133">Transmembrane helix</keyword>
<dbReference type="EMBL" id="JAYDYW010000010">
    <property type="protein sequence ID" value="MEE1674923.1"/>
    <property type="molecule type" value="Genomic_DNA"/>
</dbReference>
<comment type="similarity">
    <text evidence="2 8">Belongs to the 4-toluene sulfonate uptake permease (TSUP) (TC 2.A.102) family.</text>
</comment>
<keyword evidence="5 8" id="KW-0812">Transmembrane</keyword>
<proteinExistence type="inferred from homology"/>
<feature type="transmembrane region" description="Helical" evidence="8">
    <location>
        <begin position="73"/>
        <end position="90"/>
    </location>
</feature>
<reference evidence="9 10" key="2">
    <citation type="submission" date="2023-12" db="EMBL/GenBank/DDBJ databases">
        <authorList>
            <consortium name="Cladostephus spongiosus"/>
            <person name="Lorente B."/>
            <person name="Cabral C."/>
            <person name="Frias J."/>
            <person name="Faria J."/>
            <person name="Toubarro D."/>
        </authorList>
    </citation>
    <scope>NUCLEOTIDE SEQUENCE [LARGE SCALE GENOMIC DNA]</scope>
    <source>
        <strain evidence="9 10">ZMCS4</strain>
    </source>
</reference>
<evidence type="ECO:0000256" key="5">
    <source>
        <dbReference type="ARBA" id="ARBA00022692"/>
    </source>
</evidence>
<protein>
    <recommendedName>
        <fullName evidence="8">Probable membrane transporter protein</fullName>
    </recommendedName>
</protein>
<dbReference type="RefSeq" id="WP_329775941.1">
    <property type="nucleotide sequence ID" value="NZ_JAYDYW010000010.1"/>
</dbReference>
<dbReference type="Pfam" id="PF01925">
    <property type="entry name" value="TauE"/>
    <property type="match status" value="1"/>
</dbReference>
<dbReference type="InterPro" id="IPR002781">
    <property type="entry name" value="TM_pro_TauE-like"/>
</dbReference>
<accession>A0ABU7G690</accession>
<sequence>MDSTVIILHLVALLTGISKFSIGGMGALILPLLLMAYPDGQALAILIPMFLFTDLLTMAVYRHQIAWRILVRLLLFMVLGCGLGALLLSYLDTSQFTLAIGSIIIGMLVLSIYLERSNSQCMKTPAVAAGSGVFAGFISMTANSAGPIISLYMMQQQLGKTSYVSTRAWVAGLVNVAKVPLLMSIGLLNLETAKTSLSALPSLLLGCALGFLILKKINLKQMTWAIRVLILLAAIKLLIN</sequence>
<comment type="caution">
    <text evidence="9">The sequence shown here is derived from an EMBL/GenBank/DDBJ whole genome shotgun (WGS) entry which is preliminary data.</text>
</comment>
<reference evidence="10" key="1">
    <citation type="submission" date="2023-07" db="EMBL/GenBank/DDBJ databases">
        <title>Draft genome sequence of Agarivorans aestuarii strain ZMCS4, a CAZymes producing bacteria isolated from the marine brown algae Clodostephus spongiosus.</title>
        <authorList>
            <person name="Lorente B."/>
            <person name="Cabral C."/>
            <person name="Frias J."/>
            <person name="Faria J."/>
            <person name="Toubarro D."/>
        </authorList>
    </citation>
    <scope>NUCLEOTIDE SEQUENCE [LARGE SCALE GENOMIC DNA]</scope>
    <source>
        <strain evidence="10">ZMCS4</strain>
    </source>
</reference>
<comment type="subcellular location">
    <subcellularLocation>
        <location evidence="1 8">Cell membrane</location>
        <topology evidence="1 8">Multi-pass membrane protein</topology>
    </subcellularLocation>
</comment>
<feature type="transmembrane region" description="Helical" evidence="8">
    <location>
        <begin position="126"/>
        <end position="149"/>
    </location>
</feature>
<evidence type="ECO:0000256" key="4">
    <source>
        <dbReference type="ARBA" id="ARBA00022475"/>
    </source>
</evidence>
<gene>
    <name evidence="9" type="ORF">SNR37_000243</name>
</gene>
<feature type="transmembrane region" description="Helical" evidence="8">
    <location>
        <begin position="197"/>
        <end position="215"/>
    </location>
</feature>
<dbReference type="PANTHER" id="PTHR30269">
    <property type="entry name" value="TRANSMEMBRANE PROTEIN YFCA"/>
    <property type="match status" value="1"/>
</dbReference>
<feature type="transmembrane region" description="Helical" evidence="8">
    <location>
        <begin position="7"/>
        <end position="30"/>
    </location>
</feature>
<evidence type="ECO:0000256" key="2">
    <source>
        <dbReference type="ARBA" id="ARBA00009142"/>
    </source>
</evidence>
<dbReference type="PANTHER" id="PTHR30269:SF37">
    <property type="entry name" value="MEMBRANE TRANSPORTER PROTEIN"/>
    <property type="match status" value="1"/>
</dbReference>
<keyword evidence="10" id="KW-1185">Reference proteome</keyword>
<evidence type="ECO:0000256" key="1">
    <source>
        <dbReference type="ARBA" id="ARBA00004651"/>
    </source>
</evidence>
<evidence type="ECO:0000256" key="7">
    <source>
        <dbReference type="ARBA" id="ARBA00023136"/>
    </source>
</evidence>
<evidence type="ECO:0000256" key="3">
    <source>
        <dbReference type="ARBA" id="ARBA00022448"/>
    </source>
</evidence>
<evidence type="ECO:0000256" key="6">
    <source>
        <dbReference type="ARBA" id="ARBA00022989"/>
    </source>
</evidence>